<evidence type="ECO:0000313" key="2">
    <source>
        <dbReference type="Proteomes" id="UP001048976"/>
    </source>
</evidence>
<keyword evidence="2" id="KW-1185">Reference proteome</keyword>
<dbReference type="EMBL" id="JAHSTY010000002">
    <property type="protein sequence ID" value="MBV4455624.1"/>
    <property type="molecule type" value="Genomic_DNA"/>
</dbReference>
<accession>A0ABS6P575</accession>
<evidence type="ECO:0000313" key="1">
    <source>
        <dbReference type="EMBL" id="MBV4455624.1"/>
    </source>
</evidence>
<dbReference type="Proteomes" id="UP001048976">
    <property type="component" value="Unassembled WGS sequence"/>
</dbReference>
<protein>
    <submittedName>
        <fullName evidence="1">Uncharacterized protein</fullName>
    </submittedName>
</protein>
<comment type="caution">
    <text evidence="1">The sequence shown here is derived from an EMBL/GenBank/DDBJ whole genome shotgun (WGS) entry which is preliminary data.</text>
</comment>
<reference evidence="1" key="1">
    <citation type="submission" date="2021-06" db="EMBL/GenBank/DDBJ databases">
        <title>Updating the genus Pseudomonas: Description of 43 new species and partition of the Pseudomonas putida group.</title>
        <authorList>
            <person name="Girard L."/>
            <person name="Lood C."/>
            <person name="Vandamme P."/>
            <person name="Rokni-Zadeh H."/>
            <person name="Van Noort V."/>
            <person name="Hofte M."/>
            <person name="Lavigne R."/>
            <person name="De Mot R."/>
        </authorList>
    </citation>
    <scope>NUCLEOTIDE SEQUENCE</scope>
    <source>
        <strain evidence="1">SWRI103</strain>
    </source>
</reference>
<dbReference type="RefSeq" id="WP_169375391.1">
    <property type="nucleotide sequence ID" value="NZ_JAHSTY010000002.1"/>
</dbReference>
<gene>
    <name evidence="1" type="ORF">KVG91_23860</name>
</gene>
<proteinExistence type="predicted"/>
<name>A0ABS6P575_9PSED</name>
<organism evidence="1 2">
    <name type="scientific">Pseudomonas azadiae</name>
    <dbReference type="NCBI Taxonomy" id="2843612"/>
    <lineage>
        <taxon>Bacteria</taxon>
        <taxon>Pseudomonadati</taxon>
        <taxon>Pseudomonadota</taxon>
        <taxon>Gammaproteobacteria</taxon>
        <taxon>Pseudomonadales</taxon>
        <taxon>Pseudomonadaceae</taxon>
        <taxon>Pseudomonas</taxon>
    </lineage>
</organism>
<sequence length="1111" mass="120444">MTLSANRFNPPLAPAVPYENPSIQTSRLSLSAPQTNPPQQTAGLDGDDQLLEQYARHLRTNSDAPWLLGGDLIGPIPPDSTLGKWRLHLETLLQSPDVKAWARSNRIDLSKAIGLFAARGNTPGFASFTVKPLAGTGSQLGTVKYFGSFVGDRSHTLPLSWPLIMQAAAVLANGQAVIFAPRGDMARVKDVAAFYGESLPATKDATLERATQLEKQKVFAGRAHLNKDEVFETQKSQRGDLSNLNAFNNQITHSLLDAFVPLYLGAQQRTQLQPGAAGYLDPDQFKAKVKDDLETLLGRLTLPIDPHSSYYREQALAPGDSVSLKRFIEDSGWLMPTTLAELRNLYSSSAAPSPLSPPYGNLGGALSWPVPPNHQEQLGSYQPLAMLPGAKYGLFRQLTSKLALDASTMAQPRKVIESILDSAEGLRVGKSLQAKFAGISTETSVADWLLTALQLSLDQETLLERSSVPNRNKVAGFDLANPEHYGKHPSTVVKALSDHLESKQKATTEMAPVAAHLLLSRRAPAYLVKDIPAGLTYGSHSWVSLEVAVARQEAKAPGSTTLMTYEQVINLAELAPITVEDRAIEASAQSAALKDWGVANGVITANDKGEYTPDQMAGVRAAFNAQLVELAHGAQASSSEMPTRRALALQALKKQFGEGIDFEKRNLEAIIKNRDDVGPQSLVDIYMNGGVPVGLRGLQCTDPSVPIHRLQVVHNLPDINEAFAKAFSAYCATMHKALGAQVKHLIATLPLEDRKNIEYGKLATFKQVKVSTNNFAVTSRTPLTNRRSLLLRTERRGVVTVYEINLEHNTLRRRDDLKNVTPGELVEYPQAGVSSSEYPTVRPAGHSAATITDQVPSDNIPNSFASARTAYIADALLTHTDLASFEDQARDQTAFDTELPWYKHARKFLANFIPLYPAIKNFQAGNIGEGIIDLAFDVFGFMVGLGAAAKAAKGIQTGTSALNRLGKLTKIFGRTAIPALNPFDTFFTLAALPLKGLKQGAVGGYKLAAGSIGSYDVLKAGKTADASAYGTFKFNNDFMEGPAVLKQGKWYGYNPITQQPYGSPLKNFLPAARIELDHFGKWARASDPTMSLDEGVVKTWKRVVSDHRNGA</sequence>